<dbReference type="Gene3D" id="3.40.630.30">
    <property type="match status" value="1"/>
</dbReference>
<feature type="domain" description="N-acetyltransferase" evidence="1">
    <location>
        <begin position="10"/>
        <end position="159"/>
    </location>
</feature>
<name>A0A1H9D7S6_9SPIR</name>
<dbReference type="PANTHER" id="PTHR39173">
    <property type="entry name" value="ACETYLTRANSFERASE"/>
    <property type="match status" value="1"/>
</dbReference>
<dbReference type="AlphaFoldDB" id="A0A1H9D7S6"/>
<keyword evidence="2" id="KW-0808">Transferase</keyword>
<dbReference type="GO" id="GO:0016747">
    <property type="term" value="F:acyltransferase activity, transferring groups other than amino-acyl groups"/>
    <property type="evidence" value="ECO:0007669"/>
    <property type="project" value="InterPro"/>
</dbReference>
<protein>
    <submittedName>
        <fullName evidence="2">Predicted acetyltransferase</fullName>
    </submittedName>
</protein>
<dbReference type="EMBL" id="FOFU01000002">
    <property type="protein sequence ID" value="SEQ09431.1"/>
    <property type="molecule type" value="Genomic_DNA"/>
</dbReference>
<dbReference type="InterPro" id="IPR016181">
    <property type="entry name" value="Acyl_CoA_acyltransferase"/>
</dbReference>
<dbReference type="SUPFAM" id="SSF55729">
    <property type="entry name" value="Acyl-CoA N-acyltransferases (Nat)"/>
    <property type="match status" value="1"/>
</dbReference>
<reference evidence="2 3" key="1">
    <citation type="submission" date="2016-10" db="EMBL/GenBank/DDBJ databases">
        <authorList>
            <person name="de Groot N.N."/>
        </authorList>
    </citation>
    <scope>NUCLEOTIDE SEQUENCE [LARGE SCALE GENOMIC DNA]</scope>
    <source>
        <strain evidence="2 3">B25</strain>
    </source>
</reference>
<evidence type="ECO:0000313" key="2">
    <source>
        <dbReference type="EMBL" id="SEQ09431.1"/>
    </source>
</evidence>
<dbReference type="InterPro" id="IPR000182">
    <property type="entry name" value="GNAT_dom"/>
</dbReference>
<dbReference type="CDD" id="cd04301">
    <property type="entry name" value="NAT_SF"/>
    <property type="match status" value="1"/>
</dbReference>
<dbReference type="PANTHER" id="PTHR39173:SF1">
    <property type="entry name" value="ACETYLTRANSFERASE"/>
    <property type="match status" value="1"/>
</dbReference>
<sequence length="159" mass="18060">MGKTEYDMLQGISAVENGFTNPAYDLSYDEYKEWLRITDNNSRGIDLPEGWIPYTTYVLYIDGIPVGYGRVRHSSSEYLETIVGAGNLGYGIAKEYRGKGYGSILFTELLKKCKEIGYKEIKLFPMKSNEPTVKNMLKNGGQIIGDFKNQKHIIRIPIE</sequence>
<evidence type="ECO:0000259" key="1">
    <source>
        <dbReference type="PROSITE" id="PS51186"/>
    </source>
</evidence>
<gene>
    <name evidence="2" type="ORF">SAMN04487977_102468</name>
</gene>
<dbReference type="Pfam" id="PF00583">
    <property type="entry name" value="Acetyltransf_1"/>
    <property type="match status" value="1"/>
</dbReference>
<dbReference type="PROSITE" id="PS51186">
    <property type="entry name" value="GNAT"/>
    <property type="match status" value="1"/>
</dbReference>
<proteinExistence type="predicted"/>
<organism evidence="2 3">
    <name type="scientific">Treponema bryantii</name>
    <dbReference type="NCBI Taxonomy" id="163"/>
    <lineage>
        <taxon>Bacteria</taxon>
        <taxon>Pseudomonadati</taxon>
        <taxon>Spirochaetota</taxon>
        <taxon>Spirochaetia</taxon>
        <taxon>Spirochaetales</taxon>
        <taxon>Treponemataceae</taxon>
        <taxon>Treponema</taxon>
    </lineage>
</organism>
<accession>A0A1H9D7S6</accession>
<evidence type="ECO:0000313" key="3">
    <source>
        <dbReference type="Proteomes" id="UP000182360"/>
    </source>
</evidence>
<dbReference type="Proteomes" id="UP000182360">
    <property type="component" value="Unassembled WGS sequence"/>
</dbReference>
<keyword evidence="3" id="KW-1185">Reference proteome</keyword>